<comment type="caution">
    <text evidence="1">The sequence shown here is derived from an EMBL/GenBank/DDBJ whole genome shotgun (WGS) entry which is preliminary data.</text>
</comment>
<accession>A0A397JAX5</accession>
<reference evidence="1 2" key="1">
    <citation type="submission" date="2018-08" db="EMBL/GenBank/DDBJ databases">
        <title>Genome and evolution of the arbuscular mycorrhizal fungus Diversispora epigaea (formerly Glomus versiforme) and its bacterial endosymbionts.</title>
        <authorList>
            <person name="Sun X."/>
            <person name="Fei Z."/>
            <person name="Harrison M."/>
        </authorList>
    </citation>
    <scope>NUCLEOTIDE SEQUENCE [LARGE SCALE GENOMIC DNA]</scope>
    <source>
        <strain evidence="1 2">IT104</strain>
    </source>
</reference>
<protein>
    <submittedName>
        <fullName evidence="1">Uncharacterized protein</fullName>
    </submittedName>
</protein>
<organism evidence="1 2">
    <name type="scientific">Diversispora epigaea</name>
    <dbReference type="NCBI Taxonomy" id="1348612"/>
    <lineage>
        <taxon>Eukaryota</taxon>
        <taxon>Fungi</taxon>
        <taxon>Fungi incertae sedis</taxon>
        <taxon>Mucoromycota</taxon>
        <taxon>Glomeromycotina</taxon>
        <taxon>Glomeromycetes</taxon>
        <taxon>Diversisporales</taxon>
        <taxon>Diversisporaceae</taxon>
        <taxon>Diversispora</taxon>
    </lineage>
</organism>
<name>A0A397JAX5_9GLOM</name>
<dbReference type="AlphaFoldDB" id="A0A397JAX5"/>
<sequence length="87" mass="9688">MPVEVEVEIKVEVKIIVDSLVSAFEHGKKTVRRSWCIITTIFIKIADNSFATLSGGRRVFEDGGGSNYRRGDNDSSCGSVGTWHKWL</sequence>
<dbReference type="EMBL" id="PQFF01000108">
    <property type="protein sequence ID" value="RHZ81930.1"/>
    <property type="molecule type" value="Genomic_DNA"/>
</dbReference>
<evidence type="ECO:0000313" key="1">
    <source>
        <dbReference type="EMBL" id="RHZ81930.1"/>
    </source>
</evidence>
<evidence type="ECO:0000313" key="2">
    <source>
        <dbReference type="Proteomes" id="UP000266861"/>
    </source>
</evidence>
<gene>
    <name evidence="1" type="ORF">Glove_116g35</name>
</gene>
<keyword evidence="2" id="KW-1185">Reference proteome</keyword>
<proteinExistence type="predicted"/>
<dbReference type="Proteomes" id="UP000266861">
    <property type="component" value="Unassembled WGS sequence"/>
</dbReference>